<dbReference type="InterPro" id="IPR000477">
    <property type="entry name" value="RT_dom"/>
</dbReference>
<dbReference type="EMBL" id="JAVFWL010000003">
    <property type="protein sequence ID" value="KAK6745539.1"/>
    <property type="molecule type" value="Genomic_DNA"/>
</dbReference>
<accession>A0ABR1D4Z6</accession>
<dbReference type="PANTHER" id="PTHR47027">
    <property type="entry name" value="REVERSE TRANSCRIPTASE DOMAIN-CONTAINING PROTEIN"/>
    <property type="match status" value="1"/>
</dbReference>
<dbReference type="InterPro" id="IPR043502">
    <property type="entry name" value="DNA/RNA_pol_sf"/>
</dbReference>
<protein>
    <recommendedName>
        <fullName evidence="1">Reverse transcriptase domain-containing protein</fullName>
    </recommendedName>
</protein>
<dbReference type="CDD" id="cd01650">
    <property type="entry name" value="RT_nLTR_like"/>
    <property type="match status" value="1"/>
</dbReference>
<dbReference type="PROSITE" id="PS50878">
    <property type="entry name" value="RT_POL"/>
    <property type="match status" value="1"/>
</dbReference>
<evidence type="ECO:0000313" key="2">
    <source>
        <dbReference type="EMBL" id="KAK6745539.1"/>
    </source>
</evidence>
<dbReference type="Gene3D" id="3.30.70.270">
    <property type="match status" value="1"/>
</dbReference>
<proteinExistence type="predicted"/>
<organism evidence="2 3">
    <name type="scientific">Necator americanus</name>
    <name type="common">Human hookworm</name>
    <dbReference type="NCBI Taxonomy" id="51031"/>
    <lineage>
        <taxon>Eukaryota</taxon>
        <taxon>Metazoa</taxon>
        <taxon>Ecdysozoa</taxon>
        <taxon>Nematoda</taxon>
        <taxon>Chromadorea</taxon>
        <taxon>Rhabditida</taxon>
        <taxon>Rhabditina</taxon>
        <taxon>Rhabditomorpha</taxon>
        <taxon>Strongyloidea</taxon>
        <taxon>Ancylostomatidae</taxon>
        <taxon>Bunostominae</taxon>
        <taxon>Necator</taxon>
    </lineage>
</organism>
<dbReference type="PANTHER" id="PTHR47027:SF20">
    <property type="entry name" value="REVERSE TRANSCRIPTASE-LIKE PROTEIN WITH RNA-DIRECTED DNA POLYMERASE DOMAIN"/>
    <property type="match status" value="1"/>
</dbReference>
<dbReference type="Proteomes" id="UP001303046">
    <property type="component" value="Unassembled WGS sequence"/>
</dbReference>
<dbReference type="SUPFAM" id="SSF56672">
    <property type="entry name" value="DNA/RNA polymerases"/>
    <property type="match status" value="1"/>
</dbReference>
<name>A0ABR1D4Z6_NECAM</name>
<feature type="domain" description="Reverse transcriptase" evidence="1">
    <location>
        <begin position="1"/>
        <end position="332"/>
    </location>
</feature>
<evidence type="ECO:0000313" key="3">
    <source>
        <dbReference type="Proteomes" id="UP001303046"/>
    </source>
</evidence>
<evidence type="ECO:0000259" key="1">
    <source>
        <dbReference type="PROSITE" id="PS50878"/>
    </source>
</evidence>
<dbReference type="InterPro" id="IPR043128">
    <property type="entry name" value="Rev_trsase/Diguanyl_cyclase"/>
</dbReference>
<dbReference type="Pfam" id="PF00078">
    <property type="entry name" value="RVT_1"/>
    <property type="match status" value="1"/>
</dbReference>
<keyword evidence="3" id="KW-1185">Reference proteome</keyword>
<gene>
    <name evidence="2" type="primary">Necator_chrIII.g12718</name>
    <name evidence="2" type="ORF">RB195_011951</name>
</gene>
<comment type="caution">
    <text evidence="2">The sequence shown here is derived from an EMBL/GenBank/DDBJ whole genome shotgun (WGS) entry which is preliminary data.</text>
</comment>
<sequence length="459" mass="52971">MTALRNPRGTTIASRRGMEKIIYDFYSDLFDTHVHLPPHYLREDGHVIPEVLPSEIRHAIMSVRNRTAPAPDRIRSEQLKNLPSVLINTLARLFTRYLSECKVPKQWKTSKTVLLYKKEIHMTSATIAQIEKVLDEGQACEQAGFRKGFSTIDHIHIVSKLIEVSREYKMPLCLTFIDLKKAFDSVETEAVVEAFDNQGVPTQYIKVLRELYSNFTTGISSFYKNIIIDVKRGVRQSDTISPKIFRATLENAMRRLEWDDMGVKVNGRQLHHLCFADDIVLVTPSISQAERMLTEFDETCGCIGLQLNLQKTMFMRNEWVSDAPFTLNGTNISECTSYVYLGRELNMMNDLTPELSRRRRAAWGAYKSIEDLVKKTRNTRLRAHFFNTTVLPALTYASETWAFRKQEENAVNLIERAIERVMLGVSRFMQVRDEIRSSLLRQRSKIRDAAAFAKESKMR</sequence>
<reference evidence="2 3" key="1">
    <citation type="submission" date="2023-08" db="EMBL/GenBank/DDBJ databases">
        <title>A Necator americanus chromosomal reference genome.</title>
        <authorList>
            <person name="Ilik V."/>
            <person name="Petrzelkova K.J."/>
            <person name="Pardy F."/>
            <person name="Fuh T."/>
            <person name="Niatou-Singa F.S."/>
            <person name="Gouil Q."/>
            <person name="Baker L."/>
            <person name="Ritchie M.E."/>
            <person name="Jex A.R."/>
            <person name="Gazzola D."/>
            <person name="Li H."/>
            <person name="Toshio Fujiwara R."/>
            <person name="Zhan B."/>
            <person name="Aroian R.V."/>
            <person name="Pafco B."/>
            <person name="Schwarz E.M."/>
        </authorList>
    </citation>
    <scope>NUCLEOTIDE SEQUENCE [LARGE SCALE GENOMIC DNA]</scope>
    <source>
        <strain evidence="2 3">Aroian</strain>
        <tissue evidence="2">Whole animal</tissue>
    </source>
</reference>